<proteinExistence type="inferred from homology"/>
<keyword evidence="12" id="KW-0282">Flagellum</keyword>
<evidence type="ECO:0000256" key="6">
    <source>
        <dbReference type="ARBA" id="ARBA00022692"/>
    </source>
</evidence>
<evidence type="ECO:0000256" key="9">
    <source>
        <dbReference type="ARBA" id="ARBA00023136"/>
    </source>
</evidence>
<keyword evidence="9 10" id="KW-0472">Membrane</keyword>
<gene>
    <name evidence="12" type="primary">fliL</name>
    <name evidence="12" type="ORF">ACFOEK_15745</name>
</gene>
<keyword evidence="12" id="KW-0969">Cilium</keyword>
<keyword evidence="6" id="KW-0812">Transmembrane</keyword>
<dbReference type="InterPro" id="IPR005503">
    <property type="entry name" value="FliL"/>
</dbReference>
<feature type="signal peptide" evidence="11">
    <location>
        <begin position="1"/>
        <end position="22"/>
    </location>
</feature>
<evidence type="ECO:0000256" key="8">
    <source>
        <dbReference type="ARBA" id="ARBA00022989"/>
    </source>
</evidence>
<keyword evidence="13" id="KW-1185">Reference proteome</keyword>
<dbReference type="Pfam" id="PF03748">
    <property type="entry name" value="FliL"/>
    <property type="match status" value="1"/>
</dbReference>
<dbReference type="PANTHER" id="PTHR35091:SF2">
    <property type="entry name" value="FLAGELLAR PROTEIN FLIL"/>
    <property type="match status" value="1"/>
</dbReference>
<dbReference type="PANTHER" id="PTHR35091">
    <property type="entry name" value="FLAGELLAR PROTEIN FLIL"/>
    <property type="match status" value="1"/>
</dbReference>
<comment type="caution">
    <text evidence="12">The sequence shown here is derived from an EMBL/GenBank/DDBJ whole genome shotgun (WGS) entry which is preliminary data.</text>
</comment>
<evidence type="ECO:0000256" key="11">
    <source>
        <dbReference type="SAM" id="SignalP"/>
    </source>
</evidence>
<dbReference type="Proteomes" id="UP001595476">
    <property type="component" value="Unassembled WGS sequence"/>
</dbReference>
<reference evidence="13" key="1">
    <citation type="journal article" date="2019" name="Int. J. Syst. Evol. Microbiol.">
        <title>The Global Catalogue of Microorganisms (GCM) 10K type strain sequencing project: providing services to taxonomists for standard genome sequencing and annotation.</title>
        <authorList>
            <consortium name="The Broad Institute Genomics Platform"/>
            <consortium name="The Broad Institute Genome Sequencing Center for Infectious Disease"/>
            <person name="Wu L."/>
            <person name="Ma J."/>
        </authorList>
    </citation>
    <scope>NUCLEOTIDE SEQUENCE [LARGE SCALE GENOMIC DNA]</scope>
    <source>
        <strain evidence="13">KCTC 52438</strain>
    </source>
</reference>
<evidence type="ECO:0000256" key="5">
    <source>
        <dbReference type="ARBA" id="ARBA00022500"/>
    </source>
</evidence>
<comment type="similarity">
    <text evidence="3 10">Belongs to the FliL family.</text>
</comment>
<feature type="chain" id="PRO_5046437820" description="Flagellar protein FliL" evidence="11">
    <location>
        <begin position="23"/>
        <end position="129"/>
    </location>
</feature>
<keyword evidence="11" id="KW-0732">Signal</keyword>
<dbReference type="EMBL" id="JBHRSZ010000007">
    <property type="protein sequence ID" value="MFC3152488.1"/>
    <property type="molecule type" value="Genomic_DNA"/>
</dbReference>
<comment type="subcellular location">
    <subcellularLocation>
        <location evidence="10">Cell inner membrane</location>
    </subcellularLocation>
    <subcellularLocation>
        <location evidence="2">Cell membrane</location>
        <topology evidence="2">Single-pass membrane protein</topology>
    </subcellularLocation>
</comment>
<evidence type="ECO:0000313" key="12">
    <source>
        <dbReference type="EMBL" id="MFC3152488.1"/>
    </source>
</evidence>
<keyword evidence="7 10" id="KW-0283">Flagellar rotation</keyword>
<evidence type="ECO:0000256" key="4">
    <source>
        <dbReference type="ARBA" id="ARBA00022475"/>
    </source>
</evidence>
<keyword evidence="10" id="KW-0997">Cell inner membrane</keyword>
<sequence length="129" mass="14814">MLKRCMMFLAMALMLGVGQANAVSFVNFDEHFTVNFGDPEKPKLSYLRVNVSLKVDNDTVATQVRNHTPYLRDVIIRHLVRQQVDTVRTAEAKRQLLQDILSDIQAFLTEEEGEELVQDALFTEFIVQE</sequence>
<evidence type="ECO:0000256" key="3">
    <source>
        <dbReference type="ARBA" id="ARBA00008281"/>
    </source>
</evidence>
<keyword evidence="4" id="KW-1003">Cell membrane</keyword>
<dbReference type="RefSeq" id="WP_386722418.1">
    <property type="nucleotide sequence ID" value="NZ_JBHRSZ010000007.1"/>
</dbReference>
<evidence type="ECO:0000256" key="10">
    <source>
        <dbReference type="RuleBase" id="RU364125"/>
    </source>
</evidence>
<organism evidence="12 13">
    <name type="scientific">Litoribrevibacter euphylliae</name>
    <dbReference type="NCBI Taxonomy" id="1834034"/>
    <lineage>
        <taxon>Bacteria</taxon>
        <taxon>Pseudomonadati</taxon>
        <taxon>Pseudomonadota</taxon>
        <taxon>Gammaproteobacteria</taxon>
        <taxon>Oceanospirillales</taxon>
        <taxon>Oceanospirillaceae</taxon>
        <taxon>Litoribrevibacter</taxon>
    </lineage>
</organism>
<name>A0ABV7HIL2_9GAMM</name>
<keyword evidence="8" id="KW-1133">Transmembrane helix</keyword>
<keyword evidence="5 10" id="KW-0145">Chemotaxis</keyword>
<evidence type="ECO:0000313" key="13">
    <source>
        <dbReference type="Proteomes" id="UP001595476"/>
    </source>
</evidence>
<comment type="function">
    <text evidence="1 10">Controls the rotational direction of flagella during chemotaxis.</text>
</comment>
<evidence type="ECO:0000256" key="7">
    <source>
        <dbReference type="ARBA" id="ARBA00022779"/>
    </source>
</evidence>
<keyword evidence="12" id="KW-0966">Cell projection</keyword>
<protein>
    <recommendedName>
        <fullName evidence="10">Flagellar protein FliL</fullName>
    </recommendedName>
</protein>
<evidence type="ECO:0000256" key="2">
    <source>
        <dbReference type="ARBA" id="ARBA00004162"/>
    </source>
</evidence>
<evidence type="ECO:0000256" key="1">
    <source>
        <dbReference type="ARBA" id="ARBA00002254"/>
    </source>
</evidence>
<accession>A0ABV7HIL2</accession>